<dbReference type="InterPro" id="IPR036102">
    <property type="entry name" value="OsmC/Ohrsf"/>
</dbReference>
<gene>
    <name evidence="1" type="ORF">FY550_08365</name>
</gene>
<dbReference type="InterPro" id="IPR015946">
    <property type="entry name" value="KH_dom-like_a/b"/>
</dbReference>
<dbReference type="Proteomes" id="UP000322553">
    <property type="component" value="Chromosome"/>
</dbReference>
<dbReference type="OrthoDB" id="9789573at2"/>
<dbReference type="AlphaFoldDB" id="A0A1S1NVH2"/>
<dbReference type="KEGG" id="kuy:FY550_08365"/>
<dbReference type="STRING" id="657387.BH688_04615"/>
<organism evidence="1 2">
    <name type="scientific">Kushneria phosphatilytica</name>
    <dbReference type="NCBI Taxonomy" id="657387"/>
    <lineage>
        <taxon>Bacteria</taxon>
        <taxon>Pseudomonadati</taxon>
        <taxon>Pseudomonadota</taxon>
        <taxon>Gammaproteobacteria</taxon>
        <taxon>Oceanospirillales</taxon>
        <taxon>Halomonadaceae</taxon>
        <taxon>Kushneria</taxon>
    </lineage>
</organism>
<name>A0A1S1NVH2_9GAMM</name>
<reference evidence="1 2" key="1">
    <citation type="submission" date="2019-08" db="EMBL/GenBank/DDBJ databases">
        <title>Complete genome sequence of Kushneria sp. YCWA18, a halophilic phosphate-solubilizing bacterium isolated from Daqiao saltern in China.</title>
        <authorList>
            <person name="Du G.-X."/>
            <person name="Qu L.-Y."/>
        </authorList>
    </citation>
    <scope>NUCLEOTIDE SEQUENCE [LARGE SCALE GENOMIC DNA]</scope>
    <source>
        <strain evidence="1 2">YCWA18</strain>
    </source>
</reference>
<proteinExistence type="predicted"/>
<sequence>MSILIETEREGALRQRITLDDINDLYADVSANAGGEGGVPDPHDYFDMSLGSCKALTVMMYARRKEMPLNGVSVRVTRDASREREGHYRLDVSIALIGELSAQARERLHEIADQCPIHKLMTGASIEINTETHLS</sequence>
<protein>
    <submittedName>
        <fullName evidence="1">OsmC family protein</fullName>
    </submittedName>
</protein>
<dbReference type="Pfam" id="PF02566">
    <property type="entry name" value="OsmC"/>
    <property type="match status" value="1"/>
</dbReference>
<dbReference type="PANTHER" id="PTHR39624">
    <property type="entry name" value="PROTEIN INVOLVED IN RIMO-MEDIATED BETA-METHYLTHIOLATION OF RIBOSOMAL PROTEIN S12 YCAO"/>
    <property type="match status" value="1"/>
</dbReference>
<accession>A0A1S1NVH2</accession>
<evidence type="ECO:0000313" key="1">
    <source>
        <dbReference type="EMBL" id="QEL11145.1"/>
    </source>
</evidence>
<dbReference type="InterPro" id="IPR003718">
    <property type="entry name" value="OsmC/Ohr_fam"/>
</dbReference>
<dbReference type="SUPFAM" id="SSF82784">
    <property type="entry name" value="OsmC-like"/>
    <property type="match status" value="1"/>
</dbReference>
<evidence type="ECO:0000313" key="2">
    <source>
        <dbReference type="Proteomes" id="UP000322553"/>
    </source>
</evidence>
<keyword evidence="2" id="KW-1185">Reference proteome</keyword>
<dbReference type="Gene3D" id="3.30.300.20">
    <property type="match status" value="1"/>
</dbReference>
<dbReference type="PANTHER" id="PTHR39624:SF2">
    <property type="entry name" value="OSMC-LIKE PROTEIN"/>
    <property type="match status" value="1"/>
</dbReference>
<dbReference type="RefSeq" id="WP_070977498.1">
    <property type="nucleotide sequence ID" value="NZ_CP043420.1"/>
</dbReference>
<dbReference type="EMBL" id="CP043420">
    <property type="protein sequence ID" value="QEL11145.1"/>
    <property type="molecule type" value="Genomic_DNA"/>
</dbReference>